<keyword evidence="5" id="KW-1185">Reference proteome</keyword>
<dbReference type="PANTHER" id="PTHR31623">
    <property type="entry name" value="F21J9.9"/>
    <property type="match status" value="1"/>
</dbReference>
<evidence type="ECO:0000256" key="2">
    <source>
        <dbReference type="ARBA" id="ARBA00022679"/>
    </source>
</evidence>
<comment type="similarity">
    <text evidence="1">Belongs to the plant acyltransferase family.</text>
</comment>
<protein>
    <recommendedName>
        <fullName evidence="6">Transferase, Chloramphenicol acetyltransferase-like domain protein</fullName>
    </recommendedName>
</protein>
<gene>
    <name evidence="4" type="ORF">QVD17_02276</name>
</gene>
<keyword evidence="3" id="KW-0012">Acyltransferase</keyword>
<accession>A0AAD8LCC8</accession>
<dbReference type="AlphaFoldDB" id="A0AAD8LCC8"/>
<name>A0AAD8LCC8_TARER</name>
<evidence type="ECO:0000256" key="1">
    <source>
        <dbReference type="ARBA" id="ARBA00009861"/>
    </source>
</evidence>
<dbReference type="GO" id="GO:0016746">
    <property type="term" value="F:acyltransferase activity"/>
    <property type="evidence" value="ECO:0007669"/>
    <property type="project" value="UniProtKB-KW"/>
</dbReference>
<evidence type="ECO:0000313" key="4">
    <source>
        <dbReference type="EMBL" id="KAK1436496.1"/>
    </source>
</evidence>
<sequence>MNIFMAKQFGKIRQLHTIISQETIKPSSPTPLHLKTHNLSLLDHFSAKFHMPKVFFYKDYKNDYTNMLKRSLSKCLTQYYPFAGRFQTPSASCVVCNDQGIEFIEASNDSRIDEFILNRNQDETLDQIIPEEKVGLNSLLKVQVNYFGDGGVALAVSISHRIADGFTAASFINYWASVARGDQPAINPTFISSSTNTNNMVKVPEVINQGTVKDNYVARRFIFSNAKLKELKEMVNNMAGETPLNPSRVELLTSFLFKCVTRAANASSCDFKPLNLLHCVNMRNKIIKQCPERATGNVMTLVAAKIADSSEITLNEVIVELRKEKMKLEGLKSEQEVGQSLSNMMTTLAAEGNRSFVTSSLCRFPFYDIDFGFGKPVKVLTRYPDVNDNGALFLDTPEGDGIEALVHLQKDEMPIFEKDEELLAYVEG</sequence>
<organism evidence="4 5">
    <name type="scientific">Tagetes erecta</name>
    <name type="common">African marigold</name>
    <dbReference type="NCBI Taxonomy" id="13708"/>
    <lineage>
        <taxon>Eukaryota</taxon>
        <taxon>Viridiplantae</taxon>
        <taxon>Streptophyta</taxon>
        <taxon>Embryophyta</taxon>
        <taxon>Tracheophyta</taxon>
        <taxon>Spermatophyta</taxon>
        <taxon>Magnoliopsida</taxon>
        <taxon>eudicotyledons</taxon>
        <taxon>Gunneridae</taxon>
        <taxon>Pentapetalae</taxon>
        <taxon>asterids</taxon>
        <taxon>campanulids</taxon>
        <taxon>Asterales</taxon>
        <taxon>Asteraceae</taxon>
        <taxon>Asteroideae</taxon>
        <taxon>Heliantheae alliance</taxon>
        <taxon>Tageteae</taxon>
        <taxon>Tagetes</taxon>
    </lineage>
</organism>
<proteinExistence type="inferred from homology"/>
<dbReference type="Proteomes" id="UP001229421">
    <property type="component" value="Unassembled WGS sequence"/>
</dbReference>
<dbReference type="PANTHER" id="PTHR31623:SF92">
    <property type="entry name" value="VINORINE SYNTHASE"/>
    <property type="match status" value="1"/>
</dbReference>
<reference evidence="4" key="1">
    <citation type="journal article" date="2023" name="bioRxiv">
        <title>Improved chromosome-level genome assembly for marigold (Tagetes erecta).</title>
        <authorList>
            <person name="Jiang F."/>
            <person name="Yuan L."/>
            <person name="Wang S."/>
            <person name="Wang H."/>
            <person name="Xu D."/>
            <person name="Wang A."/>
            <person name="Fan W."/>
        </authorList>
    </citation>
    <scope>NUCLEOTIDE SEQUENCE</scope>
    <source>
        <strain evidence="4">WSJ</strain>
        <tissue evidence="4">Leaf</tissue>
    </source>
</reference>
<dbReference type="EMBL" id="JAUHHV010000001">
    <property type="protein sequence ID" value="KAK1436496.1"/>
    <property type="molecule type" value="Genomic_DNA"/>
</dbReference>
<keyword evidence="2" id="KW-0808">Transferase</keyword>
<dbReference type="InterPro" id="IPR023213">
    <property type="entry name" value="CAT-like_dom_sf"/>
</dbReference>
<evidence type="ECO:0000313" key="5">
    <source>
        <dbReference type="Proteomes" id="UP001229421"/>
    </source>
</evidence>
<evidence type="ECO:0008006" key="6">
    <source>
        <dbReference type="Google" id="ProtNLM"/>
    </source>
</evidence>
<dbReference type="Gene3D" id="3.30.559.10">
    <property type="entry name" value="Chloramphenicol acetyltransferase-like domain"/>
    <property type="match status" value="2"/>
</dbReference>
<comment type="caution">
    <text evidence="4">The sequence shown here is derived from an EMBL/GenBank/DDBJ whole genome shotgun (WGS) entry which is preliminary data.</text>
</comment>
<evidence type="ECO:0000256" key="3">
    <source>
        <dbReference type="ARBA" id="ARBA00023315"/>
    </source>
</evidence>
<dbReference type="Pfam" id="PF02458">
    <property type="entry name" value="Transferase"/>
    <property type="match status" value="1"/>
</dbReference>